<reference evidence="1 2" key="1">
    <citation type="submission" date="2014-07" db="EMBL/GenBank/DDBJ databases">
        <title>Tepidicaulis marinum gen. nov., sp. nov., a novel marine bacterium denitrifying nitrate to nitrous oxide strictly under microaerobic conditions.</title>
        <authorList>
            <person name="Takeuchi M."/>
            <person name="Yamagishi T."/>
            <person name="Kamagata Y."/>
            <person name="Oshima K."/>
            <person name="Hattori M."/>
            <person name="Katayama T."/>
            <person name="Hanada S."/>
            <person name="Tamaki H."/>
            <person name="Marumo K."/>
            <person name="Maeda H."/>
            <person name="Nedachi M."/>
            <person name="Iwasaki W."/>
            <person name="Suwa Y."/>
            <person name="Sakata S."/>
        </authorList>
    </citation>
    <scope>NUCLEOTIDE SEQUENCE [LARGE SCALE GENOMIC DNA]</scope>
    <source>
        <strain evidence="1 2">MA2</strain>
    </source>
</reference>
<dbReference type="EMBL" id="BBIO01000009">
    <property type="protein sequence ID" value="GAK45462.1"/>
    <property type="molecule type" value="Genomic_DNA"/>
</dbReference>
<dbReference type="STRING" id="1333998.M2A_1961"/>
<comment type="caution">
    <text evidence="1">The sequence shown here is derived from an EMBL/GenBank/DDBJ whole genome shotgun (WGS) entry which is preliminary data.</text>
</comment>
<gene>
    <name evidence="1" type="ORF">M2A_1961</name>
</gene>
<dbReference type="AlphaFoldDB" id="A0A081BBP4"/>
<keyword evidence="2" id="KW-1185">Reference proteome</keyword>
<evidence type="ECO:0000313" key="2">
    <source>
        <dbReference type="Proteomes" id="UP000028702"/>
    </source>
</evidence>
<name>A0A081BBP4_9HYPH</name>
<sequence length="107" mass="11901">MAIVENRRYRRTSFPWLEVQIRGFTATAKDWSAGGVALEAEGLDLRVGTIVKGEAGWAAATKRTPFYADLVRRMPDGQLAFRWLDLDPAFLRELDEAAHAGEPAGRP</sequence>
<dbReference type="Gene3D" id="2.40.10.220">
    <property type="entry name" value="predicted glycosyltransferase like domains"/>
    <property type="match status" value="1"/>
</dbReference>
<proteinExistence type="predicted"/>
<dbReference type="eggNOG" id="ENOG502ZWI3">
    <property type="taxonomic scope" value="Bacteria"/>
</dbReference>
<evidence type="ECO:0000313" key="1">
    <source>
        <dbReference type="EMBL" id="GAK45462.1"/>
    </source>
</evidence>
<protein>
    <submittedName>
        <fullName evidence="1">Conserved protein</fullName>
    </submittedName>
</protein>
<accession>A0A081BBP4</accession>
<organism evidence="1 2">
    <name type="scientific">Tepidicaulis marinus</name>
    <dbReference type="NCBI Taxonomy" id="1333998"/>
    <lineage>
        <taxon>Bacteria</taxon>
        <taxon>Pseudomonadati</taxon>
        <taxon>Pseudomonadota</taxon>
        <taxon>Alphaproteobacteria</taxon>
        <taxon>Hyphomicrobiales</taxon>
        <taxon>Parvibaculaceae</taxon>
        <taxon>Tepidicaulis</taxon>
    </lineage>
</organism>
<dbReference type="Proteomes" id="UP000028702">
    <property type="component" value="Unassembled WGS sequence"/>
</dbReference>